<proteinExistence type="predicted"/>
<protein>
    <submittedName>
        <fullName evidence="1">Uncharacterized protein</fullName>
    </submittedName>
</protein>
<dbReference type="EMBL" id="CP036432">
    <property type="protein sequence ID" value="QDV81900.1"/>
    <property type="molecule type" value="Genomic_DNA"/>
</dbReference>
<accession>A0ABX5XIV2</accession>
<sequence length="82" mass="9132">MFLAGLLEWISDSQPTDEAIVNRPIASRHFAHIKMIQMTGGQLIGELTPWWEIDNLGSFSDDIPTAGYNVFTILAQKQADAK</sequence>
<evidence type="ECO:0000313" key="2">
    <source>
        <dbReference type="Proteomes" id="UP000318081"/>
    </source>
</evidence>
<gene>
    <name evidence="1" type="ORF">TBK1r_08230</name>
</gene>
<organism evidence="1 2">
    <name type="scientific">Stieleria magnilauensis</name>
    <dbReference type="NCBI Taxonomy" id="2527963"/>
    <lineage>
        <taxon>Bacteria</taxon>
        <taxon>Pseudomonadati</taxon>
        <taxon>Planctomycetota</taxon>
        <taxon>Planctomycetia</taxon>
        <taxon>Pirellulales</taxon>
        <taxon>Pirellulaceae</taxon>
        <taxon>Stieleria</taxon>
    </lineage>
</organism>
<dbReference type="Proteomes" id="UP000318081">
    <property type="component" value="Chromosome"/>
</dbReference>
<reference evidence="1 2" key="1">
    <citation type="submission" date="2019-02" db="EMBL/GenBank/DDBJ databases">
        <title>Deep-cultivation of Planctomycetes and their phenomic and genomic characterization uncovers novel biology.</title>
        <authorList>
            <person name="Wiegand S."/>
            <person name="Jogler M."/>
            <person name="Boedeker C."/>
            <person name="Pinto D."/>
            <person name="Vollmers J."/>
            <person name="Rivas-Marin E."/>
            <person name="Kohn T."/>
            <person name="Peeters S.H."/>
            <person name="Heuer A."/>
            <person name="Rast P."/>
            <person name="Oberbeckmann S."/>
            <person name="Bunk B."/>
            <person name="Jeske O."/>
            <person name="Meyerdierks A."/>
            <person name="Storesund J.E."/>
            <person name="Kallscheuer N."/>
            <person name="Luecker S."/>
            <person name="Lage O.M."/>
            <person name="Pohl T."/>
            <person name="Merkel B.J."/>
            <person name="Hornburger P."/>
            <person name="Mueller R.-W."/>
            <person name="Bruemmer F."/>
            <person name="Labrenz M."/>
            <person name="Spormann A.M."/>
            <person name="Op den Camp H."/>
            <person name="Overmann J."/>
            <person name="Amann R."/>
            <person name="Jetten M.S.M."/>
            <person name="Mascher T."/>
            <person name="Medema M.H."/>
            <person name="Devos D.P."/>
            <person name="Kaster A.-K."/>
            <person name="Ovreas L."/>
            <person name="Rohde M."/>
            <person name="Galperin M.Y."/>
            <person name="Jogler C."/>
        </authorList>
    </citation>
    <scope>NUCLEOTIDE SEQUENCE [LARGE SCALE GENOMIC DNA]</scope>
    <source>
        <strain evidence="1 2">TBK1r</strain>
    </source>
</reference>
<keyword evidence="2" id="KW-1185">Reference proteome</keyword>
<name>A0ABX5XIV2_9BACT</name>
<evidence type="ECO:0000313" key="1">
    <source>
        <dbReference type="EMBL" id="QDV81900.1"/>
    </source>
</evidence>